<keyword evidence="2 5" id="KW-0812">Transmembrane</keyword>
<dbReference type="EMBL" id="VTPU01000021">
    <property type="protein sequence ID" value="TZG32591.1"/>
    <property type="molecule type" value="Genomic_DNA"/>
</dbReference>
<comment type="caution">
    <text evidence="7">The sequence shown here is derived from an EMBL/GenBank/DDBJ whole genome shotgun (WGS) entry which is preliminary data.</text>
</comment>
<dbReference type="InterPro" id="IPR020846">
    <property type="entry name" value="MFS_dom"/>
</dbReference>
<proteinExistence type="predicted"/>
<dbReference type="OrthoDB" id="65739at2"/>
<dbReference type="AlphaFoldDB" id="A0A5D9CQP1"/>
<dbReference type="Pfam" id="PF07690">
    <property type="entry name" value="MFS_1"/>
    <property type="match status" value="1"/>
</dbReference>
<dbReference type="GO" id="GO:0016020">
    <property type="term" value="C:membrane"/>
    <property type="evidence" value="ECO:0007669"/>
    <property type="project" value="UniProtKB-SubCell"/>
</dbReference>
<feature type="transmembrane region" description="Helical" evidence="5">
    <location>
        <begin position="284"/>
        <end position="301"/>
    </location>
</feature>
<comment type="subcellular location">
    <subcellularLocation>
        <location evidence="1">Membrane</location>
        <topology evidence="1">Multi-pass membrane protein</topology>
    </subcellularLocation>
</comment>
<evidence type="ECO:0000256" key="3">
    <source>
        <dbReference type="ARBA" id="ARBA00022989"/>
    </source>
</evidence>
<dbReference type="PANTHER" id="PTHR23546:SF1">
    <property type="entry name" value="MEMBRANE PROTEIN"/>
    <property type="match status" value="1"/>
</dbReference>
<dbReference type="GO" id="GO:0022857">
    <property type="term" value="F:transmembrane transporter activity"/>
    <property type="evidence" value="ECO:0007669"/>
    <property type="project" value="InterPro"/>
</dbReference>
<dbReference type="PANTHER" id="PTHR23546">
    <property type="entry name" value="TRANSPORT PROTEIN"/>
    <property type="match status" value="1"/>
</dbReference>
<protein>
    <submittedName>
        <fullName evidence="7">MFS transporter</fullName>
    </submittedName>
</protein>
<feature type="transmembrane region" description="Helical" evidence="5">
    <location>
        <begin position="307"/>
        <end position="329"/>
    </location>
</feature>
<feature type="transmembrane region" description="Helical" evidence="5">
    <location>
        <begin position="68"/>
        <end position="91"/>
    </location>
</feature>
<sequence length="396" mass="41688">MTLWLLFTALLATATGQGVVMTLLPPLGREVALSEFQVAIIISSSALIYALGTTIWGRVSLRFGRRRIILVGLAGYTLGTLLFTTVFSLGMRGFLAGLPLFAALLASRMLQSSVMSATPPAVLGYAIALTTPDRRLAAISRTTSANSLGQVVGPAFGGLLAALGLLVPLYAVALLTFLALGWLWRNLPDDRTLPRQPEQHTDHDTTGERLSWASWCYLIVAASLFSAMAMIHQTLGFFFIDVWGLSASHAAQRVGFVLMTLALVSVAVQFGFVQRSHWGAGRMLMLGLPALVLGYALLAFATSMTSVHLAMALIGLGMGLSYPAAAATATATGSARQQAKATGLISATPAVGFIVGPLIAAPLYQLHTTAPFMAAALLMALMLAIHHLSGIRVAAP</sequence>
<feature type="transmembrane region" description="Helical" evidence="5">
    <location>
        <begin position="36"/>
        <end position="56"/>
    </location>
</feature>
<evidence type="ECO:0000256" key="4">
    <source>
        <dbReference type="ARBA" id="ARBA00023136"/>
    </source>
</evidence>
<feature type="transmembrane region" description="Helical" evidence="5">
    <location>
        <begin position="215"/>
        <end position="240"/>
    </location>
</feature>
<evidence type="ECO:0000313" key="8">
    <source>
        <dbReference type="Proteomes" id="UP000324260"/>
    </source>
</evidence>
<evidence type="ECO:0000256" key="1">
    <source>
        <dbReference type="ARBA" id="ARBA00004141"/>
    </source>
</evidence>
<keyword evidence="3 5" id="KW-1133">Transmembrane helix</keyword>
<evidence type="ECO:0000256" key="5">
    <source>
        <dbReference type="SAM" id="Phobius"/>
    </source>
</evidence>
<evidence type="ECO:0000256" key="2">
    <source>
        <dbReference type="ARBA" id="ARBA00022692"/>
    </source>
</evidence>
<organism evidence="7 8">
    <name type="scientific">Halomonas eurihalina</name>
    <dbReference type="NCBI Taxonomy" id="42566"/>
    <lineage>
        <taxon>Bacteria</taxon>
        <taxon>Pseudomonadati</taxon>
        <taxon>Pseudomonadota</taxon>
        <taxon>Gammaproteobacteria</taxon>
        <taxon>Oceanospirillales</taxon>
        <taxon>Halomonadaceae</taxon>
        <taxon>Halomonas</taxon>
    </lineage>
</organism>
<dbReference type="PROSITE" id="PS50850">
    <property type="entry name" value="MFS"/>
    <property type="match status" value="1"/>
</dbReference>
<dbReference type="InterPro" id="IPR011701">
    <property type="entry name" value="MFS"/>
</dbReference>
<dbReference type="SUPFAM" id="SSF103473">
    <property type="entry name" value="MFS general substrate transporter"/>
    <property type="match status" value="1"/>
</dbReference>
<keyword evidence="8" id="KW-1185">Reference proteome</keyword>
<evidence type="ECO:0000313" key="7">
    <source>
        <dbReference type="EMBL" id="TZG32591.1"/>
    </source>
</evidence>
<feature type="transmembrane region" description="Helical" evidence="5">
    <location>
        <begin position="341"/>
        <end position="364"/>
    </location>
</feature>
<name>A0A5D9CQP1_HALER</name>
<reference evidence="7 8" key="1">
    <citation type="submission" date="2019-08" db="EMBL/GenBank/DDBJ databases">
        <title>Draft Genome Sequence of Halomonas eurihalina Isolated from Preserved Hide-surface.</title>
        <authorList>
            <person name="Hussain S.A."/>
            <person name="Xu A."/>
            <person name="Sarker M."/>
            <person name="Sommers C."/>
        </authorList>
    </citation>
    <scope>NUCLEOTIDE SEQUENCE [LARGE SCALE GENOMIC DNA]</scope>
    <source>
        <strain evidence="7 8">MS1</strain>
    </source>
</reference>
<feature type="transmembrane region" description="Helical" evidence="5">
    <location>
        <begin position="156"/>
        <end position="184"/>
    </location>
</feature>
<dbReference type="Proteomes" id="UP000324260">
    <property type="component" value="Unassembled WGS sequence"/>
</dbReference>
<dbReference type="InterPro" id="IPR036259">
    <property type="entry name" value="MFS_trans_sf"/>
</dbReference>
<feature type="transmembrane region" description="Helical" evidence="5">
    <location>
        <begin position="370"/>
        <end position="388"/>
    </location>
</feature>
<dbReference type="Gene3D" id="1.20.1250.20">
    <property type="entry name" value="MFS general substrate transporter like domains"/>
    <property type="match status" value="1"/>
</dbReference>
<feature type="domain" description="Major facilitator superfamily (MFS) profile" evidence="6">
    <location>
        <begin position="2"/>
        <end position="392"/>
    </location>
</feature>
<accession>A0A5D9CQP1</accession>
<dbReference type="RefSeq" id="WP_149323379.1">
    <property type="nucleotide sequence ID" value="NZ_JARWAH010000012.1"/>
</dbReference>
<evidence type="ECO:0000259" key="6">
    <source>
        <dbReference type="PROSITE" id="PS50850"/>
    </source>
</evidence>
<feature type="transmembrane region" description="Helical" evidence="5">
    <location>
        <begin position="252"/>
        <end position="272"/>
    </location>
</feature>
<dbReference type="PRINTS" id="PR01035">
    <property type="entry name" value="TCRTETA"/>
</dbReference>
<dbReference type="InterPro" id="IPR001958">
    <property type="entry name" value="Tet-R_TetA/multi-R_MdtG-like"/>
</dbReference>
<gene>
    <name evidence="7" type="ORF">FZZ93_16420</name>
</gene>
<keyword evidence="4 5" id="KW-0472">Membrane</keyword>